<dbReference type="PIRSF" id="PIRSF018005">
    <property type="entry name" value="UCP018005"/>
    <property type="match status" value="1"/>
</dbReference>
<evidence type="ECO:0000256" key="1">
    <source>
        <dbReference type="ARBA" id="ARBA00022603"/>
    </source>
</evidence>
<evidence type="ECO:0000259" key="3">
    <source>
        <dbReference type="Pfam" id="PF10017"/>
    </source>
</evidence>
<dbReference type="NCBIfam" id="TIGR03438">
    <property type="entry name" value="egtD_ergothio"/>
    <property type="match status" value="1"/>
</dbReference>
<dbReference type="SUPFAM" id="SSF53335">
    <property type="entry name" value="S-adenosyl-L-methionine-dependent methyltransferases"/>
    <property type="match status" value="1"/>
</dbReference>
<dbReference type="EMBL" id="JBHUOM010000019">
    <property type="protein sequence ID" value="MFD2935964.1"/>
    <property type="molecule type" value="Genomic_DNA"/>
</dbReference>
<evidence type="ECO:0000313" key="4">
    <source>
        <dbReference type="EMBL" id="MFD2935964.1"/>
    </source>
</evidence>
<dbReference type="InterPro" id="IPR019257">
    <property type="entry name" value="MeTrfase_dom"/>
</dbReference>
<proteinExistence type="predicted"/>
<dbReference type="InterPro" id="IPR017804">
    <property type="entry name" value="MeTrfase_EgtD-like"/>
</dbReference>
<dbReference type="PANTHER" id="PTHR43397">
    <property type="entry name" value="ERGOTHIONEINE BIOSYNTHESIS PROTEIN 1"/>
    <property type="match status" value="1"/>
</dbReference>
<dbReference type="Pfam" id="PF10017">
    <property type="entry name" value="Methyltransf_33"/>
    <property type="match status" value="1"/>
</dbReference>
<gene>
    <name evidence="4" type="primary">egtD</name>
    <name evidence="4" type="ORF">ACFS25_19440</name>
</gene>
<dbReference type="InterPro" id="IPR051128">
    <property type="entry name" value="EgtD_Methyltrsf_superfamily"/>
</dbReference>
<dbReference type="Proteomes" id="UP001597512">
    <property type="component" value="Unassembled WGS sequence"/>
</dbReference>
<comment type="caution">
    <text evidence="4">The sequence shown here is derived from an EMBL/GenBank/DDBJ whole genome shotgun (WGS) entry which is preliminary data.</text>
</comment>
<sequence length="325" mass="37426">MTSEPLTISNEVDPALVEEVRAGLQTIPKRLSSRFFYDAEGSRIFAEIMHSPDYYLTRSEYEILDTYKADFLRQFTPDNRPFDLVELGAGDGLKTKILLAFLESQHVDFTYAPVDISADALEGLVIDVRRQWPDLQLNPRHDDYFSALEHLSNETNSRKVVLFLGSNIGNFTPDEAVDFYQQLYNRLQPGDLILTGFDLQKHPAVIHTAYNDRQGLTRAFNLNLLRRINRELDANFDLATFDHYETYNPETGEARSYLVSQKAQAVEIKALDMRVPFQHGEIIHTEISRKFTRMQIEQLAQQTGFSMTGWFTDSKGYFADVVFER</sequence>
<keyword evidence="2 4" id="KW-0808">Transferase</keyword>
<evidence type="ECO:0000256" key="2">
    <source>
        <dbReference type="ARBA" id="ARBA00022679"/>
    </source>
</evidence>
<keyword evidence="1 4" id="KW-0489">Methyltransferase</keyword>
<keyword evidence="5" id="KW-1185">Reference proteome</keyword>
<dbReference type="PANTHER" id="PTHR43397:SF1">
    <property type="entry name" value="ERGOTHIONEINE BIOSYNTHESIS PROTEIN 1"/>
    <property type="match status" value="1"/>
</dbReference>
<dbReference type="InterPro" id="IPR035094">
    <property type="entry name" value="EgtD"/>
</dbReference>
<protein>
    <submittedName>
        <fullName evidence="4">L-histidine N(Alpha)-methyltransferase</fullName>
        <ecNumber evidence="4">2.1.1.44</ecNumber>
    </submittedName>
</protein>
<dbReference type="RefSeq" id="WP_381504594.1">
    <property type="nucleotide sequence ID" value="NZ_JBHUOM010000019.1"/>
</dbReference>
<reference evidence="5" key="1">
    <citation type="journal article" date="2019" name="Int. J. Syst. Evol. Microbiol.">
        <title>The Global Catalogue of Microorganisms (GCM) 10K type strain sequencing project: providing services to taxonomists for standard genome sequencing and annotation.</title>
        <authorList>
            <consortium name="The Broad Institute Genomics Platform"/>
            <consortium name="The Broad Institute Genome Sequencing Center for Infectious Disease"/>
            <person name="Wu L."/>
            <person name="Ma J."/>
        </authorList>
    </citation>
    <scope>NUCLEOTIDE SEQUENCE [LARGE SCALE GENOMIC DNA]</scope>
    <source>
        <strain evidence="5">KCTC 52490</strain>
    </source>
</reference>
<feature type="domain" description="Histidine-specific methyltransferase SAM-dependent" evidence="3">
    <location>
        <begin position="18"/>
        <end position="324"/>
    </location>
</feature>
<name>A0ABW6AKE4_9BACT</name>
<evidence type="ECO:0000313" key="5">
    <source>
        <dbReference type="Proteomes" id="UP001597512"/>
    </source>
</evidence>
<accession>A0ABW6AKE4</accession>
<dbReference type="Gene3D" id="3.40.50.150">
    <property type="entry name" value="Vaccinia Virus protein VP39"/>
    <property type="match status" value="1"/>
</dbReference>
<dbReference type="GO" id="GO:0052706">
    <property type="term" value="F:L-histidine N(alpha)-methyltransferase activity"/>
    <property type="evidence" value="ECO:0007669"/>
    <property type="project" value="UniProtKB-EC"/>
</dbReference>
<dbReference type="InterPro" id="IPR029063">
    <property type="entry name" value="SAM-dependent_MTases_sf"/>
</dbReference>
<dbReference type="GO" id="GO:0032259">
    <property type="term" value="P:methylation"/>
    <property type="evidence" value="ECO:0007669"/>
    <property type="project" value="UniProtKB-KW"/>
</dbReference>
<dbReference type="EC" id="2.1.1.44" evidence="4"/>
<organism evidence="4 5">
    <name type="scientific">Spirosoma flavum</name>
    <dbReference type="NCBI Taxonomy" id="2048557"/>
    <lineage>
        <taxon>Bacteria</taxon>
        <taxon>Pseudomonadati</taxon>
        <taxon>Bacteroidota</taxon>
        <taxon>Cytophagia</taxon>
        <taxon>Cytophagales</taxon>
        <taxon>Cytophagaceae</taxon>
        <taxon>Spirosoma</taxon>
    </lineage>
</organism>